<evidence type="ECO:0000256" key="3">
    <source>
        <dbReference type="ARBA" id="ARBA00022989"/>
    </source>
</evidence>
<feature type="transmembrane region" description="Helical" evidence="5">
    <location>
        <begin position="94"/>
        <end position="118"/>
    </location>
</feature>
<protein>
    <submittedName>
        <fullName evidence="7">Uncharacterized protein</fullName>
    </submittedName>
</protein>
<dbReference type="InterPro" id="IPR036259">
    <property type="entry name" value="MFS_trans_sf"/>
</dbReference>
<proteinExistence type="predicted"/>
<dbReference type="GO" id="GO:0016020">
    <property type="term" value="C:membrane"/>
    <property type="evidence" value="ECO:0007669"/>
    <property type="project" value="UniProtKB-SubCell"/>
</dbReference>
<sequence>MVIEFGFSYSQSSTEDKQKLKLAQKKAATLESATNSVRITIGLITTLVVGYLSDRFGRRVAIGVLLVGETLHVGLVSLIVLLKLNLWLVILPGFFEAILGGGLLSLFGQVAAILTDICRPDNEENNKSAKKIQSIDRELWILFTVFDGIASLSISAGSPIGGALIYRFSFQVAVFTSLAYLLQA</sequence>
<feature type="transmembrane region" description="Helical" evidence="5">
    <location>
        <begin position="60"/>
        <end position="82"/>
    </location>
</feature>
<keyword evidence="2 5" id="KW-0812">Transmembrane</keyword>
<accession>A0AA85JJ22</accession>
<keyword evidence="4 5" id="KW-0472">Membrane</keyword>
<dbReference type="Proteomes" id="UP000050795">
    <property type="component" value="Unassembled WGS sequence"/>
</dbReference>
<dbReference type="GO" id="GO:0022857">
    <property type="term" value="F:transmembrane transporter activity"/>
    <property type="evidence" value="ECO:0007669"/>
    <property type="project" value="TreeGrafter"/>
</dbReference>
<keyword evidence="6" id="KW-1185">Reference proteome</keyword>
<feature type="transmembrane region" description="Helical" evidence="5">
    <location>
        <begin position="36"/>
        <end position="53"/>
    </location>
</feature>
<reference evidence="6" key="1">
    <citation type="submission" date="2022-06" db="EMBL/GenBank/DDBJ databases">
        <authorList>
            <person name="Berger JAMES D."/>
            <person name="Berger JAMES D."/>
        </authorList>
    </citation>
    <scope>NUCLEOTIDE SEQUENCE [LARGE SCALE GENOMIC DNA]</scope>
</reference>
<reference evidence="7" key="2">
    <citation type="submission" date="2023-11" db="UniProtKB">
        <authorList>
            <consortium name="WormBaseParasite"/>
        </authorList>
    </citation>
    <scope>IDENTIFICATION</scope>
</reference>
<dbReference type="WBParaSite" id="TREG1_23330.1">
    <property type="protein sequence ID" value="TREG1_23330.1"/>
    <property type="gene ID" value="TREG1_23330"/>
</dbReference>
<feature type="transmembrane region" description="Helical" evidence="5">
    <location>
        <begin position="139"/>
        <end position="158"/>
    </location>
</feature>
<evidence type="ECO:0000313" key="7">
    <source>
        <dbReference type="WBParaSite" id="TREG1_23330.1"/>
    </source>
</evidence>
<dbReference type="Gene3D" id="1.20.1250.20">
    <property type="entry name" value="MFS general substrate transporter like domains"/>
    <property type="match status" value="1"/>
</dbReference>
<evidence type="ECO:0000256" key="1">
    <source>
        <dbReference type="ARBA" id="ARBA00004141"/>
    </source>
</evidence>
<feature type="transmembrane region" description="Helical" evidence="5">
    <location>
        <begin position="164"/>
        <end position="182"/>
    </location>
</feature>
<organism evidence="6 7">
    <name type="scientific">Trichobilharzia regenti</name>
    <name type="common">Nasal bird schistosome</name>
    <dbReference type="NCBI Taxonomy" id="157069"/>
    <lineage>
        <taxon>Eukaryota</taxon>
        <taxon>Metazoa</taxon>
        <taxon>Spiralia</taxon>
        <taxon>Lophotrochozoa</taxon>
        <taxon>Platyhelminthes</taxon>
        <taxon>Trematoda</taxon>
        <taxon>Digenea</taxon>
        <taxon>Strigeidida</taxon>
        <taxon>Schistosomatoidea</taxon>
        <taxon>Schistosomatidae</taxon>
        <taxon>Trichobilharzia</taxon>
    </lineage>
</organism>
<dbReference type="AlphaFoldDB" id="A0AA85JJ22"/>
<keyword evidence="3 5" id="KW-1133">Transmembrane helix</keyword>
<evidence type="ECO:0000256" key="5">
    <source>
        <dbReference type="SAM" id="Phobius"/>
    </source>
</evidence>
<evidence type="ECO:0000256" key="2">
    <source>
        <dbReference type="ARBA" id="ARBA00022692"/>
    </source>
</evidence>
<dbReference type="SUPFAM" id="SSF103473">
    <property type="entry name" value="MFS general substrate transporter"/>
    <property type="match status" value="1"/>
</dbReference>
<evidence type="ECO:0000256" key="4">
    <source>
        <dbReference type="ARBA" id="ARBA00023136"/>
    </source>
</evidence>
<dbReference type="PANTHER" id="PTHR23507:SF1">
    <property type="entry name" value="FI18259P1-RELATED"/>
    <property type="match status" value="1"/>
</dbReference>
<dbReference type="PANTHER" id="PTHR23507">
    <property type="entry name" value="ZGC:174356"/>
    <property type="match status" value="1"/>
</dbReference>
<comment type="subcellular location">
    <subcellularLocation>
        <location evidence="1">Membrane</location>
        <topology evidence="1">Multi-pass membrane protein</topology>
    </subcellularLocation>
</comment>
<name>A0AA85JJ22_TRIRE</name>
<evidence type="ECO:0000313" key="6">
    <source>
        <dbReference type="Proteomes" id="UP000050795"/>
    </source>
</evidence>